<dbReference type="CDD" id="cd02440">
    <property type="entry name" value="AdoMet_MTases"/>
    <property type="match status" value="1"/>
</dbReference>
<keyword evidence="2" id="KW-0489">Methyltransferase</keyword>
<dbReference type="InterPro" id="IPR029063">
    <property type="entry name" value="SAM-dependent_MTases_sf"/>
</dbReference>
<dbReference type="GO" id="GO:0008168">
    <property type="term" value="F:methyltransferase activity"/>
    <property type="evidence" value="ECO:0007669"/>
    <property type="project" value="UniProtKB-KW"/>
</dbReference>
<dbReference type="Pfam" id="PF13649">
    <property type="entry name" value="Methyltransf_25"/>
    <property type="match status" value="1"/>
</dbReference>
<evidence type="ECO:0000259" key="1">
    <source>
        <dbReference type="Pfam" id="PF13649"/>
    </source>
</evidence>
<reference evidence="2 3" key="1">
    <citation type="submission" date="2017-02" db="EMBL/GenBank/DDBJ databases">
        <authorList>
            <person name="Peterson S.W."/>
        </authorList>
    </citation>
    <scope>NUCLEOTIDE SEQUENCE [LARGE SCALE GENOMIC DNA]</scope>
    <source>
        <strain evidence="2 3">DSM 45154</strain>
    </source>
</reference>
<dbReference type="Proteomes" id="UP000190637">
    <property type="component" value="Unassembled WGS sequence"/>
</dbReference>
<dbReference type="GO" id="GO:0032259">
    <property type="term" value="P:methylation"/>
    <property type="evidence" value="ECO:0007669"/>
    <property type="project" value="UniProtKB-KW"/>
</dbReference>
<keyword evidence="3" id="KW-1185">Reference proteome</keyword>
<proteinExistence type="predicted"/>
<name>A0A1T4KC05_9ACTN</name>
<dbReference type="PANTHER" id="PTHR43591:SF24">
    <property type="entry name" value="2-METHOXY-6-POLYPRENYL-1,4-BENZOQUINOL METHYLASE, MITOCHONDRIAL"/>
    <property type="match status" value="1"/>
</dbReference>
<dbReference type="InterPro" id="IPR041698">
    <property type="entry name" value="Methyltransf_25"/>
</dbReference>
<feature type="domain" description="Methyltransferase" evidence="1">
    <location>
        <begin position="56"/>
        <end position="149"/>
    </location>
</feature>
<dbReference type="SUPFAM" id="SSF53335">
    <property type="entry name" value="S-adenosyl-L-methionine-dependent methyltransferases"/>
    <property type="match status" value="1"/>
</dbReference>
<evidence type="ECO:0000313" key="2">
    <source>
        <dbReference type="EMBL" id="SJZ39988.1"/>
    </source>
</evidence>
<protein>
    <submittedName>
        <fullName evidence="2">Ubiquinone/menaquinone biosynthesis C-methylase UbiE</fullName>
    </submittedName>
</protein>
<dbReference type="STRING" id="1122192.SAMN02745673_00300"/>
<evidence type="ECO:0000313" key="3">
    <source>
        <dbReference type="Proteomes" id="UP000190637"/>
    </source>
</evidence>
<dbReference type="AlphaFoldDB" id="A0A1T4KC05"/>
<accession>A0A1T4KC05</accession>
<dbReference type="EMBL" id="FUWS01000001">
    <property type="protein sequence ID" value="SJZ39988.1"/>
    <property type="molecule type" value="Genomic_DNA"/>
</dbReference>
<sequence length="259" mass="28505">MEKTGRPDPLPPVTDWSGEQVAGGYERLTPSVEWVLGYPFVFRALGLERLRGGRLLDLGCGPGVVADHVARRFGVHVVAADVSPAMLSLARRRTGPLVEHHLVTDDQIPGLADASVDRAMCNFVLVCVPEKARILRLFREVHRLLRPEGRFAVLNPNPACIGTPFSTFMIGRKGERYSPGDPLPVRLRQTDGSWLDIVDTFWPLEVYEELLAEAGFGEIQRELPTPDDAHGVADPDLIAGHTWTAEHRIPPCALLTASL</sequence>
<dbReference type="Gene3D" id="3.40.50.150">
    <property type="entry name" value="Vaccinia Virus protein VP39"/>
    <property type="match status" value="1"/>
</dbReference>
<dbReference type="OrthoDB" id="5177196at2"/>
<organism evidence="2 3">
    <name type="scientific">Marinactinospora thermotolerans DSM 45154</name>
    <dbReference type="NCBI Taxonomy" id="1122192"/>
    <lineage>
        <taxon>Bacteria</taxon>
        <taxon>Bacillati</taxon>
        <taxon>Actinomycetota</taxon>
        <taxon>Actinomycetes</taxon>
        <taxon>Streptosporangiales</taxon>
        <taxon>Nocardiopsidaceae</taxon>
        <taxon>Marinactinospora</taxon>
    </lineage>
</organism>
<keyword evidence="2" id="KW-0808">Transferase</keyword>
<dbReference type="RefSeq" id="WP_159457187.1">
    <property type="nucleotide sequence ID" value="NZ_FUWS01000001.1"/>
</dbReference>
<keyword evidence="2" id="KW-0830">Ubiquinone</keyword>
<dbReference type="PANTHER" id="PTHR43591">
    <property type="entry name" value="METHYLTRANSFERASE"/>
    <property type="match status" value="1"/>
</dbReference>
<gene>
    <name evidence="2" type="ORF">SAMN02745673_00300</name>
</gene>